<dbReference type="PANTHER" id="PTHR22926:SF5">
    <property type="entry name" value="PHOSPHO-N-ACETYLMURAMOYL-PENTAPEPTIDE-TRANSFERASE HOMOLOG"/>
    <property type="match status" value="1"/>
</dbReference>
<dbReference type="GO" id="GO:0008360">
    <property type="term" value="P:regulation of cell shape"/>
    <property type="evidence" value="ECO:0007669"/>
    <property type="project" value="UniProtKB-KW"/>
</dbReference>
<evidence type="ECO:0000256" key="6">
    <source>
        <dbReference type="ARBA" id="ARBA00023136"/>
    </source>
</evidence>
<keyword evidence="4 7" id="KW-0812">Transmembrane</keyword>
<feature type="transmembrane region" description="Helical" evidence="7">
    <location>
        <begin position="6"/>
        <end position="26"/>
    </location>
</feature>
<comment type="catalytic activity">
    <reaction evidence="7">
        <text>UDP-N-acetyl-alpha-D-muramoyl-L-alanyl-gamma-D-glutamyl-meso-2,6-diaminopimeloyl-D-alanyl-D-alanine + di-trans,octa-cis-undecaprenyl phosphate = di-trans,octa-cis-undecaprenyl diphospho-N-acetyl-alpha-D-muramoyl-L-alanyl-D-glutamyl-meso-2,6-diaminopimeloyl-D-alanyl-D-alanine + UMP</text>
        <dbReference type="Rhea" id="RHEA:28386"/>
        <dbReference type="ChEBI" id="CHEBI:57865"/>
        <dbReference type="ChEBI" id="CHEBI:60392"/>
        <dbReference type="ChEBI" id="CHEBI:61386"/>
        <dbReference type="ChEBI" id="CHEBI:61387"/>
        <dbReference type="EC" id="2.7.8.13"/>
    </reaction>
</comment>
<dbReference type="GO" id="GO:0008963">
    <property type="term" value="F:phospho-N-acetylmuramoyl-pentapeptide-transferase activity"/>
    <property type="evidence" value="ECO:0007669"/>
    <property type="project" value="UniProtKB-UniRule"/>
</dbReference>
<evidence type="ECO:0000313" key="11">
    <source>
        <dbReference type="Proteomes" id="UP000642748"/>
    </source>
</evidence>
<keyword evidence="7" id="KW-0131">Cell cycle</keyword>
<evidence type="ECO:0000256" key="7">
    <source>
        <dbReference type="HAMAP-Rule" id="MF_00038"/>
    </source>
</evidence>
<feature type="transmembrane region" description="Helical" evidence="7">
    <location>
        <begin position="47"/>
        <end position="67"/>
    </location>
</feature>
<feature type="transmembrane region" description="Helical" evidence="7">
    <location>
        <begin position="195"/>
        <end position="215"/>
    </location>
</feature>
<keyword evidence="3 7" id="KW-0808">Transferase</keyword>
<keyword evidence="6 7" id="KW-0472">Membrane</keyword>
<dbReference type="PROSITE" id="PS01348">
    <property type="entry name" value="MRAY_2"/>
    <property type="match status" value="1"/>
</dbReference>
<dbReference type="GO" id="GO:0005886">
    <property type="term" value="C:plasma membrane"/>
    <property type="evidence" value="ECO:0007669"/>
    <property type="project" value="UniProtKB-SubCell"/>
</dbReference>
<feature type="transmembrane region" description="Helical" evidence="7">
    <location>
        <begin position="235"/>
        <end position="254"/>
    </location>
</feature>
<feature type="transmembrane region" description="Helical" evidence="7">
    <location>
        <begin position="163"/>
        <end position="183"/>
    </location>
</feature>
<proteinExistence type="inferred from homology"/>
<dbReference type="GO" id="GO:0071555">
    <property type="term" value="P:cell wall organization"/>
    <property type="evidence" value="ECO:0007669"/>
    <property type="project" value="UniProtKB-KW"/>
</dbReference>
<dbReference type="Pfam" id="PF00953">
    <property type="entry name" value="Glycos_transf_4"/>
    <property type="match status" value="1"/>
</dbReference>
<keyword evidence="11" id="KW-1185">Reference proteome</keyword>
<comment type="similarity">
    <text evidence="2 7">Belongs to the glycosyltransferase 4 family. MraY subfamily.</text>
</comment>
<keyword evidence="7 9" id="KW-0479">Metal-binding</keyword>
<gene>
    <name evidence="10" type="primary">mraY_1</name>
    <name evidence="7" type="synonym">mraY</name>
    <name evidence="10" type="ORF">Raf01_48270</name>
</gene>
<evidence type="ECO:0000313" key="10">
    <source>
        <dbReference type="EMBL" id="GIH16655.1"/>
    </source>
</evidence>
<sequence length="364" mass="39177">MTAVVIAAPLAFVLALIGSPFVIAGLRRLRAAQPIRGVYVEAHQVKRGTPTMGGLIFIGATLVAYFIGHLAEKALPSQQIVPPRPTITGLVLLGLMVFCGAIGFIDDLLKVSRRNTAGLSGRWKIVLQIVVGGVFGTVAVHFPSTSGQTVASDHLSFIRDISWARLGSVLIVIVFIGIVMASTNAVNLTDGLDGLATGTSVIVLIAYVAISFWQYRHWCSDTTHLAYCYQARDPLETGLIASAAAGALTGYLWWGTWPARVFMGDVGSMSIGGLIAGEAVATHTILLLPVIGVLFVIITGSRIIQYVSWKTRHKRVFRQSPLHHHFEQVGWSEVNIVIRFWIIAGIGTFIGLALFYSAFLAQTG</sequence>
<keyword evidence="7" id="KW-0573">Peptidoglycan synthesis</keyword>
<feature type="transmembrane region" description="Helical" evidence="7">
    <location>
        <begin position="340"/>
        <end position="361"/>
    </location>
</feature>
<dbReference type="InterPro" id="IPR018480">
    <property type="entry name" value="PNAcMuramoyl-5peptid_Trfase_CS"/>
</dbReference>
<comment type="function">
    <text evidence="7">Catalyzes the initial step of the lipid cycle reactions in the biosynthesis of the cell wall peptidoglycan: transfers peptidoglycan precursor phospho-MurNAc-pentapeptide from UDP-MurNAc-pentapeptide onto the lipid carrier undecaprenyl phosphate, yielding undecaprenyl-pyrophosphoryl-MurNAc-pentapeptide, known as lipid I.</text>
</comment>
<reference evidence="10" key="1">
    <citation type="submission" date="2021-01" db="EMBL/GenBank/DDBJ databases">
        <title>Whole genome shotgun sequence of Rugosimonospora africana NBRC 104875.</title>
        <authorList>
            <person name="Komaki H."/>
            <person name="Tamura T."/>
        </authorList>
    </citation>
    <scope>NUCLEOTIDE SEQUENCE</scope>
    <source>
        <strain evidence="10">NBRC 104875</strain>
    </source>
</reference>
<evidence type="ECO:0000256" key="5">
    <source>
        <dbReference type="ARBA" id="ARBA00022989"/>
    </source>
</evidence>
<organism evidence="10 11">
    <name type="scientific">Rugosimonospora africana</name>
    <dbReference type="NCBI Taxonomy" id="556532"/>
    <lineage>
        <taxon>Bacteria</taxon>
        <taxon>Bacillati</taxon>
        <taxon>Actinomycetota</taxon>
        <taxon>Actinomycetes</taxon>
        <taxon>Micromonosporales</taxon>
        <taxon>Micromonosporaceae</taxon>
        <taxon>Rugosimonospora</taxon>
    </lineage>
</organism>
<keyword evidence="7 9" id="KW-0460">Magnesium</keyword>
<comment type="subcellular location">
    <subcellularLocation>
        <location evidence="7">Cell membrane</location>
        <topology evidence="7">Multi-pass membrane protein</topology>
    </subcellularLocation>
    <subcellularLocation>
        <location evidence="1">Membrane</location>
        <topology evidence="1">Multi-pass membrane protein</topology>
    </subcellularLocation>
</comment>
<dbReference type="UniPathway" id="UPA00219"/>
<dbReference type="Proteomes" id="UP000642748">
    <property type="component" value="Unassembled WGS sequence"/>
</dbReference>
<dbReference type="EMBL" id="BONZ01000045">
    <property type="protein sequence ID" value="GIH16655.1"/>
    <property type="molecule type" value="Genomic_DNA"/>
</dbReference>
<dbReference type="GO" id="GO:0046872">
    <property type="term" value="F:metal ion binding"/>
    <property type="evidence" value="ECO:0007669"/>
    <property type="project" value="UniProtKB-KW"/>
</dbReference>
<dbReference type="GO" id="GO:0009252">
    <property type="term" value="P:peptidoglycan biosynthetic process"/>
    <property type="evidence" value="ECO:0007669"/>
    <property type="project" value="UniProtKB-UniRule"/>
</dbReference>
<dbReference type="PROSITE" id="PS01347">
    <property type="entry name" value="MRAY_1"/>
    <property type="match status" value="1"/>
</dbReference>
<keyword evidence="7" id="KW-0133">Cell shape</keyword>
<dbReference type="InterPro" id="IPR003524">
    <property type="entry name" value="PNAcMuramoyl-5peptid_Trfase"/>
</dbReference>
<dbReference type="CDD" id="cd06852">
    <property type="entry name" value="GT_MraY"/>
    <property type="match status" value="1"/>
</dbReference>
<dbReference type="InterPro" id="IPR000715">
    <property type="entry name" value="Glycosyl_transferase_4"/>
</dbReference>
<evidence type="ECO:0000256" key="8">
    <source>
        <dbReference type="NCBIfam" id="TIGR00445"/>
    </source>
</evidence>
<dbReference type="NCBIfam" id="TIGR00445">
    <property type="entry name" value="mraY"/>
    <property type="match status" value="1"/>
</dbReference>
<feature type="binding site" evidence="9">
    <location>
        <position position="265"/>
    </location>
    <ligand>
        <name>Mg(2+)</name>
        <dbReference type="ChEBI" id="CHEBI:18420"/>
    </ligand>
</feature>
<evidence type="ECO:0000256" key="9">
    <source>
        <dbReference type="PIRSR" id="PIRSR600715-1"/>
    </source>
</evidence>
<dbReference type="EC" id="2.7.8.13" evidence="7 8"/>
<dbReference type="PANTHER" id="PTHR22926">
    <property type="entry name" value="PHOSPHO-N-ACETYLMURAMOYL-PENTAPEPTIDE-TRANSFERASE"/>
    <property type="match status" value="1"/>
</dbReference>
<feature type="transmembrane region" description="Helical" evidence="7">
    <location>
        <begin position="87"/>
        <end position="105"/>
    </location>
</feature>
<evidence type="ECO:0000256" key="3">
    <source>
        <dbReference type="ARBA" id="ARBA00022679"/>
    </source>
</evidence>
<dbReference type="GO" id="GO:0051301">
    <property type="term" value="P:cell division"/>
    <property type="evidence" value="ECO:0007669"/>
    <property type="project" value="UniProtKB-KW"/>
</dbReference>
<feature type="transmembrane region" description="Helical" evidence="7">
    <location>
        <begin position="286"/>
        <end position="309"/>
    </location>
</feature>
<keyword evidence="5 7" id="KW-1133">Transmembrane helix</keyword>
<keyword evidence="7" id="KW-0132">Cell division</keyword>
<dbReference type="HAMAP" id="MF_00038">
    <property type="entry name" value="MraY"/>
    <property type="match status" value="1"/>
</dbReference>
<evidence type="ECO:0000256" key="4">
    <source>
        <dbReference type="ARBA" id="ARBA00022692"/>
    </source>
</evidence>
<keyword evidence="7" id="KW-0961">Cell wall biogenesis/degradation</keyword>
<name>A0A8J3QVM2_9ACTN</name>
<evidence type="ECO:0000256" key="1">
    <source>
        <dbReference type="ARBA" id="ARBA00004141"/>
    </source>
</evidence>
<dbReference type="AlphaFoldDB" id="A0A8J3QVM2"/>
<dbReference type="Pfam" id="PF10555">
    <property type="entry name" value="MraY_sig1"/>
    <property type="match status" value="1"/>
</dbReference>
<comment type="caution">
    <text evidence="10">The sequence shown here is derived from an EMBL/GenBank/DDBJ whole genome shotgun (WGS) entry which is preliminary data.</text>
</comment>
<accession>A0A8J3QVM2</accession>
<protein>
    <recommendedName>
        <fullName evidence="7 8">Phospho-N-acetylmuramoyl-pentapeptide-transferase</fullName>
        <ecNumber evidence="7 8">2.7.8.13</ecNumber>
    </recommendedName>
    <alternativeName>
        <fullName evidence="7">UDP-MurNAc-pentapeptide phosphotransferase</fullName>
    </alternativeName>
</protein>
<evidence type="ECO:0000256" key="2">
    <source>
        <dbReference type="ARBA" id="ARBA00005583"/>
    </source>
</evidence>
<feature type="binding site" evidence="9">
    <location>
        <position position="187"/>
    </location>
    <ligand>
        <name>Mg(2+)</name>
        <dbReference type="ChEBI" id="CHEBI:18420"/>
    </ligand>
</feature>
<comment type="pathway">
    <text evidence="7">Cell wall biogenesis; peptidoglycan biosynthesis.</text>
</comment>
<comment type="cofactor">
    <cofactor evidence="7 9">
        <name>Mg(2+)</name>
        <dbReference type="ChEBI" id="CHEBI:18420"/>
    </cofactor>
</comment>
<keyword evidence="7" id="KW-1003">Cell membrane</keyword>
<dbReference type="RefSeq" id="WP_203920231.1">
    <property type="nucleotide sequence ID" value="NZ_BONZ01000045.1"/>
</dbReference>